<gene>
    <name evidence="3" type="ORF">HELGO_WM28430</name>
</gene>
<feature type="chain" id="PRO_5027967890" description="Secretion system C-terminal sorting domain-containing protein" evidence="1">
    <location>
        <begin position="21"/>
        <end position="387"/>
    </location>
</feature>
<evidence type="ECO:0000259" key="2">
    <source>
        <dbReference type="Pfam" id="PF18962"/>
    </source>
</evidence>
<sequence>MKKYVLLSLLSWFVAGSSMGQITYTSISFPQAGDVLAVSTAVDSLLTVTPASATATAWDFSQLTAVRTNYDTIEAASSGSSYSLFPDSDILQPLLGQAGIAYTDVTATQMERIGGGFEIFGISFINGFVNTHVTQEVPLTYNDIASDDYAFRFSEHIDSVPFLRQLIDSLVSGLPFGLSPDSIRIAIDGDEDRIVDAWGTCAMADSTYAVLRQKVVTEFEVTFEASVNVFGNTQWVNVANFVQLPFPTEGTTIQYNYLAEGVKQPLVSITMDSSETRVTNIEYLDTTINNPPNTIDIRYLQNEIAAQIYPNPAQQNVQVQVASEDIPTNGYNLFVVDLLGRIVLSESNVQNENHTLNVNRIANGHYIIVMRNQKGEIIKRAPLEIQK</sequence>
<dbReference type="Pfam" id="PF18962">
    <property type="entry name" value="Por_Secre_tail"/>
    <property type="match status" value="1"/>
</dbReference>
<organism evidence="3">
    <name type="scientific">uncultured Aureispira sp</name>
    <dbReference type="NCBI Taxonomy" id="1331704"/>
    <lineage>
        <taxon>Bacteria</taxon>
        <taxon>Pseudomonadati</taxon>
        <taxon>Bacteroidota</taxon>
        <taxon>Saprospiria</taxon>
        <taxon>Saprospirales</taxon>
        <taxon>Saprospiraceae</taxon>
        <taxon>Aureispira</taxon>
        <taxon>environmental samples</taxon>
    </lineage>
</organism>
<proteinExistence type="predicted"/>
<dbReference type="NCBIfam" id="TIGR04183">
    <property type="entry name" value="Por_Secre_tail"/>
    <property type="match status" value="1"/>
</dbReference>
<keyword evidence="1" id="KW-0732">Signal</keyword>
<feature type="signal peptide" evidence="1">
    <location>
        <begin position="1"/>
        <end position="20"/>
    </location>
</feature>
<evidence type="ECO:0000313" key="3">
    <source>
        <dbReference type="EMBL" id="CAA6798956.1"/>
    </source>
</evidence>
<protein>
    <recommendedName>
        <fullName evidence="2">Secretion system C-terminal sorting domain-containing protein</fullName>
    </recommendedName>
</protein>
<accession>A0A6S6RTS4</accession>
<evidence type="ECO:0000256" key="1">
    <source>
        <dbReference type="SAM" id="SignalP"/>
    </source>
</evidence>
<name>A0A6S6RTS4_9BACT</name>
<dbReference type="EMBL" id="CACVAQ010000013">
    <property type="protein sequence ID" value="CAA6798956.1"/>
    <property type="molecule type" value="Genomic_DNA"/>
</dbReference>
<feature type="domain" description="Secretion system C-terminal sorting" evidence="2">
    <location>
        <begin position="308"/>
        <end position="380"/>
    </location>
</feature>
<dbReference type="AlphaFoldDB" id="A0A6S6RTS4"/>
<reference evidence="3" key="1">
    <citation type="submission" date="2020-01" db="EMBL/GenBank/DDBJ databases">
        <authorList>
            <person name="Meier V. D."/>
            <person name="Meier V D."/>
        </authorList>
    </citation>
    <scope>NUCLEOTIDE SEQUENCE</scope>
    <source>
        <strain evidence="3">HLG_WM_MAG_10</strain>
    </source>
</reference>
<dbReference type="InterPro" id="IPR026444">
    <property type="entry name" value="Secre_tail"/>
</dbReference>